<dbReference type="STRING" id="5286.A0A0K3CRW8"/>
<protein>
    <submittedName>
        <fullName evidence="6">BY PROTMAP: gi|342318942|gb|EGU10897.1| Actin-related protein ARPC3 [Rhodotorula glutinis ATCC 204091]</fullName>
    </submittedName>
</protein>
<organism evidence="6 7">
    <name type="scientific">Rhodotorula toruloides</name>
    <name type="common">Yeast</name>
    <name type="synonym">Rhodosporidium toruloides</name>
    <dbReference type="NCBI Taxonomy" id="5286"/>
    <lineage>
        <taxon>Eukaryota</taxon>
        <taxon>Fungi</taxon>
        <taxon>Dikarya</taxon>
        <taxon>Basidiomycota</taxon>
        <taxon>Pucciniomycotina</taxon>
        <taxon>Microbotryomycetes</taxon>
        <taxon>Sporidiobolales</taxon>
        <taxon>Sporidiobolaceae</taxon>
        <taxon>Rhodotorula</taxon>
    </lineage>
</organism>
<dbReference type="Pfam" id="PF04062">
    <property type="entry name" value="P21-Arc"/>
    <property type="match status" value="1"/>
</dbReference>
<dbReference type="Gene3D" id="1.10.1760.10">
    <property type="entry name" value="Actin-related protein 2/3 complex subunit 3"/>
    <property type="match status" value="1"/>
</dbReference>
<dbReference type="InterPro" id="IPR007204">
    <property type="entry name" value="ARPC3"/>
</dbReference>
<dbReference type="SUPFAM" id="SSF69060">
    <property type="entry name" value="Arp2/3 complex 21 kDa subunit ARPC3"/>
    <property type="match status" value="1"/>
</dbReference>
<evidence type="ECO:0000313" key="6">
    <source>
        <dbReference type="EMBL" id="CTR11477.1"/>
    </source>
</evidence>
<dbReference type="EMBL" id="CWKI01000017">
    <property type="protein sequence ID" value="CTR11477.1"/>
    <property type="molecule type" value="Genomic_DNA"/>
</dbReference>
<evidence type="ECO:0000256" key="5">
    <source>
        <dbReference type="ARBA" id="ARBA00023212"/>
    </source>
</evidence>
<sequence length="321" mass="36222">MPGAPRTCPPLTPLPYTPTADPSIPDIIDESLQLFRANSLFRNFEIKTPADRALIYLILFIGDCLGRIAQARTWTYQDALKQLTTHSLSHFSLPGEPGFPLNQVFTPPSPPTPVEKDALRSWLVQARQETVVRLLERHVYSVADESTEGGKRASKWWMAFSTDEWDVCEDRRNSSAPYGTTCKHGAWEVRSSPSPPSSLSRFDPLNFPVAFVPAQFIQCLNYDPNARIGSEQAARECGRLIGREWTEKLQSCVDGEEGRKLARKSAKRLSKVGVEKSCSILVRGEVVCIHDSTWQHCPSGHEVGDFKRLIEREWERENGRR</sequence>
<name>A0A0K3CRW8_RHOTO</name>
<dbReference type="GO" id="GO:0005885">
    <property type="term" value="C:Arp2/3 protein complex"/>
    <property type="evidence" value="ECO:0007669"/>
    <property type="project" value="InterPro"/>
</dbReference>
<evidence type="ECO:0000256" key="4">
    <source>
        <dbReference type="ARBA" id="ARBA00023203"/>
    </source>
</evidence>
<keyword evidence="3" id="KW-0963">Cytoplasm</keyword>
<evidence type="ECO:0000256" key="1">
    <source>
        <dbReference type="ARBA" id="ARBA00004245"/>
    </source>
</evidence>
<dbReference type="GO" id="GO:0034314">
    <property type="term" value="P:Arp2/3 complex-mediated actin nucleation"/>
    <property type="evidence" value="ECO:0007669"/>
    <property type="project" value="InterPro"/>
</dbReference>
<proteinExistence type="inferred from homology"/>
<dbReference type="Proteomes" id="UP000199069">
    <property type="component" value="Unassembled WGS sequence"/>
</dbReference>
<comment type="similarity">
    <text evidence="2">Belongs to the ARPC3 family.</text>
</comment>
<evidence type="ECO:0000313" key="7">
    <source>
        <dbReference type="Proteomes" id="UP000199069"/>
    </source>
</evidence>
<evidence type="ECO:0000256" key="2">
    <source>
        <dbReference type="ARBA" id="ARBA00010856"/>
    </source>
</evidence>
<comment type="subcellular location">
    <subcellularLocation>
        <location evidence="1">Cytoplasm</location>
        <location evidence="1">Cytoskeleton</location>
    </subcellularLocation>
</comment>
<dbReference type="PANTHER" id="PTHR12391">
    <property type="entry name" value="ARP2/3 COMPLEX 21 KD SUBUNIT"/>
    <property type="match status" value="1"/>
</dbReference>
<dbReference type="GO" id="GO:0003779">
    <property type="term" value="F:actin binding"/>
    <property type="evidence" value="ECO:0007669"/>
    <property type="project" value="UniProtKB-KW"/>
</dbReference>
<gene>
    <name evidence="6" type="primary">FGENESH: predicted gene_17.196</name>
    <name evidence="6" type="ORF">BN2166_0073380</name>
</gene>
<keyword evidence="5" id="KW-0206">Cytoskeleton</keyword>
<dbReference type="InterPro" id="IPR036753">
    <property type="entry name" value="ARPC3_sf"/>
</dbReference>
<keyword evidence="7" id="KW-1185">Reference proteome</keyword>
<keyword evidence="4" id="KW-0009">Actin-binding</keyword>
<reference evidence="6 7" key="1">
    <citation type="submission" date="2015-07" db="EMBL/GenBank/DDBJ databases">
        <authorList>
            <person name="Cajimat M.N.B."/>
            <person name="Milazzo M.L."/>
            <person name="Fulhorst C.F."/>
        </authorList>
    </citation>
    <scope>NUCLEOTIDE SEQUENCE [LARGE SCALE GENOMIC DNA]</scope>
    <source>
        <strain evidence="6">Single colony</strain>
    </source>
</reference>
<accession>A0A0K3CRW8</accession>
<dbReference type="GO" id="GO:0030833">
    <property type="term" value="P:regulation of actin filament polymerization"/>
    <property type="evidence" value="ECO:0007669"/>
    <property type="project" value="InterPro"/>
</dbReference>
<evidence type="ECO:0000256" key="3">
    <source>
        <dbReference type="ARBA" id="ARBA00022490"/>
    </source>
</evidence>
<dbReference type="AlphaFoldDB" id="A0A0K3CRW8"/>